<reference evidence="2" key="1">
    <citation type="journal article" name="BMC Genomics">
        <title>Long-read sequencing and de novo genome assembly of marine medaka (Oryzias melastigma).</title>
        <authorList>
            <person name="Liang P."/>
            <person name="Saqib H.S.A."/>
            <person name="Ni X."/>
            <person name="Shen Y."/>
        </authorList>
    </citation>
    <scope>NUCLEOTIDE SEQUENCE</scope>
    <source>
        <strain evidence="2">Bigg-433</strain>
    </source>
</reference>
<feature type="region of interest" description="Disordered" evidence="1">
    <location>
        <begin position="63"/>
        <end position="132"/>
    </location>
</feature>
<sequence length="184" mass="20669">MTVLLDYVRSKPPGFTDQASGFRRLQIRMNQAGTCDTTIGSSQFYSDVTVGTQTLKQKNLQQLPTEPFEGPGPAERSRMFQEHSSLRTRRHSLFKPDLIPPARSRPPSRLPAQTVQSPQKYSAERSSQVSSGQRLVHFHVQVTRPPQGAGGQTRTGLKEPEEAVQIQERMLERSADLWGGRRDL</sequence>
<evidence type="ECO:0000313" key="2">
    <source>
        <dbReference type="EMBL" id="KAF6734201.1"/>
    </source>
</evidence>
<dbReference type="AlphaFoldDB" id="A0A834KWJ1"/>
<dbReference type="Proteomes" id="UP000646548">
    <property type="component" value="Unassembled WGS sequence"/>
</dbReference>
<protein>
    <submittedName>
        <fullName evidence="2">Uncharacterized protein</fullName>
    </submittedName>
</protein>
<feature type="compositionally biased region" description="Basic and acidic residues" evidence="1">
    <location>
        <begin position="75"/>
        <end position="85"/>
    </location>
</feature>
<gene>
    <name evidence="2" type="ORF">FQA47_013175</name>
</gene>
<evidence type="ECO:0000313" key="3">
    <source>
        <dbReference type="Proteomes" id="UP000646548"/>
    </source>
</evidence>
<accession>A0A834KWJ1</accession>
<feature type="compositionally biased region" description="Low complexity" evidence="1">
    <location>
        <begin position="100"/>
        <end position="112"/>
    </location>
</feature>
<evidence type="ECO:0000256" key="1">
    <source>
        <dbReference type="SAM" id="MobiDB-lite"/>
    </source>
</evidence>
<proteinExistence type="predicted"/>
<dbReference type="EMBL" id="WKFB01000140">
    <property type="protein sequence ID" value="KAF6734201.1"/>
    <property type="molecule type" value="Genomic_DNA"/>
</dbReference>
<comment type="caution">
    <text evidence="2">The sequence shown here is derived from an EMBL/GenBank/DDBJ whole genome shotgun (WGS) entry which is preliminary data.</text>
</comment>
<name>A0A834KWJ1_ORYME</name>
<feature type="compositionally biased region" description="Polar residues" evidence="1">
    <location>
        <begin position="113"/>
        <end position="132"/>
    </location>
</feature>
<organism evidence="2 3">
    <name type="scientific">Oryzias melastigma</name>
    <name type="common">Marine medaka</name>
    <dbReference type="NCBI Taxonomy" id="30732"/>
    <lineage>
        <taxon>Eukaryota</taxon>
        <taxon>Metazoa</taxon>
        <taxon>Chordata</taxon>
        <taxon>Craniata</taxon>
        <taxon>Vertebrata</taxon>
        <taxon>Euteleostomi</taxon>
        <taxon>Actinopterygii</taxon>
        <taxon>Neopterygii</taxon>
        <taxon>Teleostei</taxon>
        <taxon>Neoteleostei</taxon>
        <taxon>Acanthomorphata</taxon>
        <taxon>Ovalentaria</taxon>
        <taxon>Atherinomorphae</taxon>
        <taxon>Beloniformes</taxon>
        <taxon>Adrianichthyidae</taxon>
        <taxon>Oryziinae</taxon>
        <taxon>Oryzias</taxon>
    </lineage>
</organism>
<feature type="region of interest" description="Disordered" evidence="1">
    <location>
        <begin position="141"/>
        <end position="160"/>
    </location>
</feature>